<organism evidence="9 10">
    <name type="scientific">Aureibaculum marinum</name>
    <dbReference type="NCBI Taxonomy" id="2487930"/>
    <lineage>
        <taxon>Bacteria</taxon>
        <taxon>Pseudomonadati</taxon>
        <taxon>Bacteroidota</taxon>
        <taxon>Flavobacteriia</taxon>
        <taxon>Flavobacteriales</taxon>
        <taxon>Flavobacteriaceae</taxon>
        <taxon>Aureibaculum</taxon>
    </lineage>
</organism>
<keyword evidence="7" id="KW-0998">Cell outer membrane</keyword>
<evidence type="ECO:0000256" key="7">
    <source>
        <dbReference type="ARBA" id="ARBA00023237"/>
    </source>
</evidence>
<evidence type="ECO:0000256" key="8">
    <source>
        <dbReference type="SAM" id="SignalP"/>
    </source>
</evidence>
<keyword evidence="3" id="KW-1134">Transmembrane beta strand</keyword>
<sequence length="446" mass="49269">MKKILFLIGGLLSSVVINAQVISNFDGAVLFSDEDINGTARFNAMSGAFGSLGGDMSASDINPAGLAVFSNSQGAITLGYRNTDISTNYYGTTTDYSDNFLNLVQAGGVLVFKPYNGSNWTKFAIGFNYALVKDYENEFEVNGVSDGLTEFDGDPYLDDVYYDNIDGHFFGSYTSGENTKFTVSFAAEYDNNFSFGLSLVSHKIDHFQKGLFEESSNDGNGNLLDASFLQELYTYGQGVGLNVGFIAKPIQELRLGLALQTPTWYNLTEEYRDDLEIKVSNNSRLYTEFSDLNIYEYDLVTPAKATGSIAYLFGKDGLLSLDYTYKNYTKTKLKPNSDFSDTNRSFNSDLKNTSELRIGGEWRFGKIFSLRGGYFYKESPFEDAIDSDNVQGFSLGTGFSFSRSIKLDLAYQKSTNTGVYGFAEYSNPAELDVDQGKFTATLVIGL</sequence>
<feature type="signal peptide" evidence="8">
    <location>
        <begin position="1"/>
        <end position="19"/>
    </location>
</feature>
<evidence type="ECO:0000256" key="2">
    <source>
        <dbReference type="ARBA" id="ARBA00008163"/>
    </source>
</evidence>
<keyword evidence="9" id="KW-0675">Receptor</keyword>
<protein>
    <submittedName>
        <fullName evidence="9">Hemin receptor</fullName>
    </submittedName>
</protein>
<reference evidence="9 10" key="1">
    <citation type="submission" date="2018-11" db="EMBL/GenBank/DDBJ databases">
        <title>Aureibaculum marinum gen. nov., sp. nov., a member of the family Flavobacteriaceae isolated from the Bohai Sea.</title>
        <authorList>
            <person name="Ji X."/>
        </authorList>
    </citation>
    <scope>NUCLEOTIDE SEQUENCE [LARGE SCALE GENOMIC DNA]</scope>
    <source>
        <strain evidence="9 10">BH-SD17</strain>
    </source>
</reference>
<dbReference type="EMBL" id="RPFJ01000003">
    <property type="protein sequence ID" value="RPD99618.1"/>
    <property type="molecule type" value="Genomic_DNA"/>
</dbReference>
<evidence type="ECO:0000256" key="6">
    <source>
        <dbReference type="ARBA" id="ARBA00023136"/>
    </source>
</evidence>
<dbReference type="AlphaFoldDB" id="A0A3N4NZG7"/>
<feature type="chain" id="PRO_5018093223" evidence="8">
    <location>
        <begin position="20"/>
        <end position="446"/>
    </location>
</feature>
<evidence type="ECO:0000313" key="10">
    <source>
        <dbReference type="Proteomes" id="UP000270856"/>
    </source>
</evidence>
<dbReference type="Proteomes" id="UP000270856">
    <property type="component" value="Unassembled WGS sequence"/>
</dbReference>
<keyword evidence="6" id="KW-0472">Membrane</keyword>
<comment type="caution">
    <text evidence="9">The sequence shown here is derived from an EMBL/GenBank/DDBJ whole genome shotgun (WGS) entry which is preliminary data.</text>
</comment>
<dbReference type="GO" id="GO:0015483">
    <property type="term" value="F:long-chain fatty acid transporting porin activity"/>
    <property type="evidence" value="ECO:0007669"/>
    <property type="project" value="TreeGrafter"/>
</dbReference>
<dbReference type="SUPFAM" id="SSF56935">
    <property type="entry name" value="Porins"/>
    <property type="match status" value="1"/>
</dbReference>
<gene>
    <name evidence="9" type="ORF">EGM88_03480</name>
</gene>
<evidence type="ECO:0000256" key="5">
    <source>
        <dbReference type="ARBA" id="ARBA00022729"/>
    </source>
</evidence>
<keyword evidence="10" id="KW-1185">Reference proteome</keyword>
<accession>A0A3N4NZG7</accession>
<evidence type="ECO:0000313" key="9">
    <source>
        <dbReference type="EMBL" id="RPD99618.1"/>
    </source>
</evidence>
<comment type="subcellular location">
    <subcellularLocation>
        <location evidence="1">Cell outer membrane</location>
        <topology evidence="1">Multi-pass membrane protein</topology>
    </subcellularLocation>
</comment>
<dbReference type="OrthoDB" id="9765571at2"/>
<dbReference type="PANTHER" id="PTHR35093:SF8">
    <property type="entry name" value="OUTER MEMBRANE PROTEIN NMB0088-RELATED"/>
    <property type="match status" value="1"/>
</dbReference>
<evidence type="ECO:0000256" key="3">
    <source>
        <dbReference type="ARBA" id="ARBA00022452"/>
    </source>
</evidence>
<comment type="similarity">
    <text evidence="2">Belongs to the OmpP1/FadL family.</text>
</comment>
<dbReference type="Gene3D" id="2.40.160.60">
    <property type="entry name" value="Outer membrane protein transport protein (OMPP1/FadL/TodX)"/>
    <property type="match status" value="1"/>
</dbReference>
<dbReference type="RefSeq" id="WP_123896583.1">
    <property type="nucleotide sequence ID" value="NZ_RPFJ01000003.1"/>
</dbReference>
<name>A0A3N4NZG7_9FLAO</name>
<dbReference type="GO" id="GO:0009279">
    <property type="term" value="C:cell outer membrane"/>
    <property type="evidence" value="ECO:0007669"/>
    <property type="project" value="UniProtKB-SubCell"/>
</dbReference>
<evidence type="ECO:0000256" key="1">
    <source>
        <dbReference type="ARBA" id="ARBA00004571"/>
    </source>
</evidence>
<dbReference type="InterPro" id="IPR005017">
    <property type="entry name" value="OMPP1/FadL/TodX"/>
</dbReference>
<proteinExistence type="inferred from homology"/>
<keyword evidence="5 8" id="KW-0732">Signal</keyword>
<keyword evidence="4" id="KW-0812">Transmembrane</keyword>
<dbReference type="Pfam" id="PF03349">
    <property type="entry name" value="Toluene_X"/>
    <property type="match status" value="1"/>
</dbReference>
<evidence type="ECO:0000256" key="4">
    <source>
        <dbReference type="ARBA" id="ARBA00022692"/>
    </source>
</evidence>
<dbReference type="PANTHER" id="PTHR35093">
    <property type="entry name" value="OUTER MEMBRANE PROTEIN NMB0088-RELATED"/>
    <property type="match status" value="1"/>
</dbReference>